<feature type="compositionally biased region" description="Basic and acidic residues" evidence="1">
    <location>
        <begin position="1"/>
        <end position="15"/>
    </location>
</feature>
<organism evidence="2 3">
    <name type="scientific">Cucurbita argyrosperma subsp. sororia</name>
    <dbReference type="NCBI Taxonomy" id="37648"/>
    <lineage>
        <taxon>Eukaryota</taxon>
        <taxon>Viridiplantae</taxon>
        <taxon>Streptophyta</taxon>
        <taxon>Embryophyta</taxon>
        <taxon>Tracheophyta</taxon>
        <taxon>Spermatophyta</taxon>
        <taxon>Magnoliopsida</taxon>
        <taxon>eudicotyledons</taxon>
        <taxon>Gunneridae</taxon>
        <taxon>Pentapetalae</taxon>
        <taxon>rosids</taxon>
        <taxon>fabids</taxon>
        <taxon>Cucurbitales</taxon>
        <taxon>Cucurbitaceae</taxon>
        <taxon>Cucurbiteae</taxon>
        <taxon>Cucurbita</taxon>
    </lineage>
</organism>
<keyword evidence="3" id="KW-1185">Reference proteome</keyword>
<comment type="caution">
    <text evidence="2">The sequence shown here is derived from an EMBL/GenBank/DDBJ whole genome shotgun (WGS) entry which is preliminary data.</text>
</comment>
<feature type="compositionally biased region" description="Basic and acidic residues" evidence="1">
    <location>
        <begin position="54"/>
        <end position="75"/>
    </location>
</feature>
<dbReference type="Proteomes" id="UP000685013">
    <property type="component" value="Chromosome 5"/>
</dbReference>
<sequence>MAQASENKHRDDLKPHMHSKISKQQRATKIVNTKKWRIQFIGSNNGLEEKATLRRGEMGKGMKENSSDGIKRDRQSGFGEKLGSNKEGRCRDVVGHVSCAEKTHTKATW</sequence>
<evidence type="ECO:0000313" key="3">
    <source>
        <dbReference type="Proteomes" id="UP000685013"/>
    </source>
</evidence>
<reference evidence="2 3" key="1">
    <citation type="journal article" date="2021" name="Hortic Res">
        <title>The domestication of Cucurbita argyrosperma as revealed by the genome of its wild relative.</title>
        <authorList>
            <person name="Barrera-Redondo J."/>
            <person name="Sanchez-de la Vega G."/>
            <person name="Aguirre-Liguori J.A."/>
            <person name="Castellanos-Morales G."/>
            <person name="Gutierrez-Guerrero Y.T."/>
            <person name="Aguirre-Dugua X."/>
            <person name="Aguirre-Planter E."/>
            <person name="Tenaillon M.I."/>
            <person name="Lira-Saade R."/>
            <person name="Eguiarte L.E."/>
        </authorList>
    </citation>
    <scope>NUCLEOTIDE SEQUENCE [LARGE SCALE GENOMIC DNA]</scope>
    <source>
        <strain evidence="2">JBR-2021</strain>
    </source>
</reference>
<proteinExistence type="predicted"/>
<evidence type="ECO:0000256" key="1">
    <source>
        <dbReference type="SAM" id="MobiDB-lite"/>
    </source>
</evidence>
<accession>A0AAV6NKW4</accession>
<name>A0AAV6NKW4_9ROSI</name>
<feature type="non-terminal residue" evidence="2">
    <location>
        <position position="1"/>
    </location>
</feature>
<feature type="region of interest" description="Disordered" evidence="1">
    <location>
        <begin position="54"/>
        <end position="86"/>
    </location>
</feature>
<dbReference type="AlphaFoldDB" id="A0AAV6NKW4"/>
<feature type="region of interest" description="Disordered" evidence="1">
    <location>
        <begin position="1"/>
        <end position="29"/>
    </location>
</feature>
<evidence type="ECO:0000313" key="2">
    <source>
        <dbReference type="EMBL" id="KAG6599527.1"/>
    </source>
</evidence>
<protein>
    <submittedName>
        <fullName evidence="2">Uncharacterized protein</fullName>
    </submittedName>
</protein>
<dbReference type="EMBL" id="JAGKQH010000005">
    <property type="protein sequence ID" value="KAG6599527.1"/>
    <property type="molecule type" value="Genomic_DNA"/>
</dbReference>
<gene>
    <name evidence="2" type="ORF">SDJN03_09305</name>
</gene>